<comment type="caution">
    <text evidence="1">The sequence shown here is derived from an EMBL/GenBank/DDBJ whole genome shotgun (WGS) entry which is preliminary data.</text>
</comment>
<reference evidence="1 2" key="1">
    <citation type="submission" date="2016-04" db="EMBL/GenBank/DDBJ databases">
        <title>Genome sequence of Methanobrevibacter curvatus DSM 11111.</title>
        <authorList>
            <person name="Poehlein A."/>
            <person name="Seedorf H."/>
            <person name="Daniel R."/>
        </authorList>
    </citation>
    <scope>NUCLEOTIDE SEQUENCE [LARGE SCALE GENOMIC DNA]</scope>
    <source>
        <strain evidence="1 2">DSM 11111</strain>
    </source>
</reference>
<organism evidence="1 2">
    <name type="scientific">Methanobrevibacter curvatus</name>
    <dbReference type="NCBI Taxonomy" id="49547"/>
    <lineage>
        <taxon>Archaea</taxon>
        <taxon>Methanobacteriati</taxon>
        <taxon>Methanobacteriota</taxon>
        <taxon>Methanomada group</taxon>
        <taxon>Methanobacteria</taxon>
        <taxon>Methanobacteriales</taxon>
        <taxon>Methanobacteriaceae</taxon>
        <taxon>Methanobrevibacter</taxon>
    </lineage>
</organism>
<evidence type="ECO:0008006" key="3">
    <source>
        <dbReference type="Google" id="ProtNLM"/>
    </source>
</evidence>
<evidence type="ECO:0000313" key="1">
    <source>
        <dbReference type="EMBL" id="KZX13442.1"/>
    </source>
</evidence>
<protein>
    <recommendedName>
        <fullName evidence="3">DUF2097 domain-containing protein</fullName>
    </recommendedName>
</protein>
<dbReference type="Proteomes" id="UP000077245">
    <property type="component" value="Unassembled WGS sequence"/>
</dbReference>
<dbReference type="Pfam" id="PF09870">
    <property type="entry name" value="DUF2097"/>
    <property type="match status" value="1"/>
</dbReference>
<dbReference type="RefSeq" id="WP_245637280.1">
    <property type="nucleotide sequence ID" value="NZ_LWMV01000146.1"/>
</dbReference>
<dbReference type="InterPro" id="IPR019208">
    <property type="entry name" value="DUF2097"/>
</dbReference>
<evidence type="ECO:0000313" key="2">
    <source>
        <dbReference type="Proteomes" id="UP000077245"/>
    </source>
</evidence>
<accession>A0A166BJJ1</accession>
<proteinExistence type="predicted"/>
<keyword evidence="2" id="KW-1185">Reference proteome</keyword>
<sequence>MSIVKEIYLSPDKAIEYVKNNINKHDLLELSYNRIYAPGEVLDISTEMDFGEEVLIVTLHLNGDMVNDVVRVNMENIKNDLIEMRHVTDEEDIVIVLTED</sequence>
<dbReference type="EMBL" id="LWMV01000146">
    <property type="protein sequence ID" value="KZX13442.1"/>
    <property type="molecule type" value="Genomic_DNA"/>
</dbReference>
<name>A0A166BJJ1_9EURY</name>
<dbReference type="AlphaFoldDB" id="A0A166BJJ1"/>
<dbReference type="PATRIC" id="fig|49547.3.peg.758"/>
<gene>
    <name evidence="1" type="ORF">MBCUR_07060</name>
</gene>